<dbReference type="GO" id="GO:0016853">
    <property type="term" value="F:isomerase activity"/>
    <property type="evidence" value="ECO:0007669"/>
    <property type="project" value="UniProtKB-KW"/>
</dbReference>
<reference evidence="9 10" key="1">
    <citation type="journal article" date="2000" name="Mar. Ecol. Prog. Ser.">
        <title>Phylogenetic characterization of endosymbionts in three hydrothermal vent mussels: influence on host distributions.</title>
        <authorList>
            <person name="Fujiwara Y."/>
            <person name="Takai K."/>
            <person name="Uematsu K."/>
            <person name="Tsuchida S."/>
            <person name="Hunt J.C."/>
            <person name="Hashimoto J."/>
        </authorList>
    </citation>
    <scope>NUCLEOTIDE SEQUENCE [LARGE SCALE GENOMIC DNA]</scope>
    <source>
        <strain evidence="9 10">Myojin Knoll</strain>
    </source>
</reference>
<protein>
    <recommendedName>
        <fullName evidence="7">Thiol:disulfide interchange protein</fullName>
    </recommendedName>
</protein>
<keyword evidence="3 7" id="KW-0732">Signal</keyword>
<evidence type="ECO:0000256" key="5">
    <source>
        <dbReference type="ARBA" id="ARBA00023157"/>
    </source>
</evidence>
<dbReference type="CDD" id="cd03020">
    <property type="entry name" value="DsbA_DsbC_DsbG"/>
    <property type="match status" value="1"/>
</dbReference>
<accession>A0A0P0URA1</accession>
<dbReference type="GO" id="GO:0042597">
    <property type="term" value="C:periplasmic space"/>
    <property type="evidence" value="ECO:0007669"/>
    <property type="project" value="UniProtKB-SubCell"/>
</dbReference>
<keyword evidence="10" id="KW-1185">Reference proteome</keyword>
<dbReference type="InterPro" id="IPR009094">
    <property type="entry name" value="DiS-bond_isomerase_DsbC/G_N_sf"/>
</dbReference>
<evidence type="ECO:0000256" key="7">
    <source>
        <dbReference type="RuleBase" id="RU364038"/>
    </source>
</evidence>
<comment type="subcellular location">
    <subcellularLocation>
        <location evidence="1 7">Periplasm</location>
    </subcellularLocation>
</comment>
<dbReference type="KEGG" id="ebh:BSEPE_0328"/>
<dbReference type="InterPro" id="IPR036249">
    <property type="entry name" value="Thioredoxin-like_sf"/>
</dbReference>
<dbReference type="Gene3D" id="3.10.450.70">
    <property type="entry name" value="Disulphide bond isomerase, DsbC/G, N-terminal"/>
    <property type="match status" value="1"/>
</dbReference>
<evidence type="ECO:0000256" key="3">
    <source>
        <dbReference type="ARBA" id="ARBA00022729"/>
    </source>
</evidence>
<keyword evidence="4 7" id="KW-0574">Periplasm</keyword>
<dbReference type="PANTHER" id="PTHR35272:SF3">
    <property type="entry name" value="THIOL:DISULFIDE INTERCHANGE PROTEIN DSBC"/>
    <property type="match status" value="1"/>
</dbReference>
<dbReference type="InterPro" id="IPR013766">
    <property type="entry name" value="Thioredoxin_domain"/>
</dbReference>
<evidence type="ECO:0000256" key="2">
    <source>
        <dbReference type="ARBA" id="ARBA00009813"/>
    </source>
</evidence>
<name>A0A0P0URA1_9GAMM</name>
<dbReference type="Pfam" id="PF13098">
    <property type="entry name" value="Thioredoxin_2"/>
    <property type="match status" value="1"/>
</dbReference>
<dbReference type="Gene3D" id="3.40.30.10">
    <property type="entry name" value="Glutaredoxin"/>
    <property type="match status" value="1"/>
</dbReference>
<feature type="signal peptide" evidence="7">
    <location>
        <begin position="1"/>
        <end position="18"/>
    </location>
</feature>
<dbReference type="InterPro" id="IPR018950">
    <property type="entry name" value="DiS-bond_isomerase_DsbC/G_N"/>
</dbReference>
<dbReference type="InterPro" id="IPR012336">
    <property type="entry name" value="Thioredoxin-like_fold"/>
</dbReference>
<evidence type="ECO:0000256" key="4">
    <source>
        <dbReference type="ARBA" id="ARBA00022764"/>
    </source>
</evidence>
<dbReference type="Proteomes" id="UP000067399">
    <property type="component" value="Chromosome"/>
</dbReference>
<dbReference type="PANTHER" id="PTHR35272">
    <property type="entry name" value="THIOL:DISULFIDE INTERCHANGE PROTEIN DSBC-RELATED"/>
    <property type="match status" value="1"/>
</dbReference>
<proteinExistence type="inferred from homology"/>
<sequence>MFKKILLVLMLASTQSIADKDNIIKNLAPFFGEINANDIEETNFKGVSEVLLRSPIIRSVLISNNGRYLIEGDVVDLFNRKKMTASNKVKQLKKSLIDTLNDKDKIIFKAEDEKYVVHVFTDVDCPFCRKLHAEVPTMNEMGITVKYLASPLASLHPTAQGSMEKIWCALDKAKAMDDYKKYKTIPDSKNCDNPVAEQLALASKLGVNGTPAIFLSDGTHIPGYAPADKLLKAIKTLGK</sequence>
<dbReference type="InterPro" id="IPR051470">
    <property type="entry name" value="Thiol:disulfide_interchange"/>
</dbReference>
<dbReference type="AlphaFoldDB" id="A0A0P0URA1"/>
<evidence type="ECO:0000259" key="8">
    <source>
        <dbReference type="PROSITE" id="PS51352"/>
    </source>
</evidence>
<feature type="chain" id="PRO_5010008346" description="Thiol:disulfide interchange protein" evidence="7">
    <location>
        <begin position="19"/>
        <end position="239"/>
    </location>
</feature>
<keyword evidence="9" id="KW-0413">Isomerase</keyword>
<keyword evidence="6 7" id="KW-0676">Redox-active center</keyword>
<dbReference type="PROSITE" id="PS51352">
    <property type="entry name" value="THIOREDOXIN_2"/>
    <property type="match status" value="1"/>
</dbReference>
<gene>
    <name evidence="9" type="primary">dsbC</name>
    <name evidence="9" type="ORF">BSEPE_0328</name>
</gene>
<feature type="domain" description="Thioredoxin" evidence="8">
    <location>
        <begin position="69"/>
        <end position="239"/>
    </location>
</feature>
<comment type="function">
    <text evidence="7">Required for disulfide bond formation in some periplasmic proteins. Acts by transferring its disulfide bond to other proteins and is reduced in the process.</text>
</comment>
<dbReference type="STRING" id="1303921.BSEPE_0328"/>
<evidence type="ECO:0000256" key="6">
    <source>
        <dbReference type="ARBA" id="ARBA00023284"/>
    </source>
</evidence>
<dbReference type="EMBL" id="AP013042">
    <property type="protein sequence ID" value="BAS67342.1"/>
    <property type="molecule type" value="Genomic_DNA"/>
</dbReference>
<evidence type="ECO:0000313" key="9">
    <source>
        <dbReference type="EMBL" id="BAS67342.1"/>
    </source>
</evidence>
<dbReference type="RefSeq" id="WP_066043140.1">
    <property type="nucleotide sequence ID" value="NZ_AP013042.1"/>
</dbReference>
<organism evidence="9 10">
    <name type="scientific">endosymbiont of Bathymodiolus septemdierum str. Myojin knoll</name>
    <dbReference type="NCBI Taxonomy" id="1303921"/>
    <lineage>
        <taxon>Bacteria</taxon>
        <taxon>Pseudomonadati</taxon>
        <taxon>Pseudomonadota</taxon>
        <taxon>Gammaproteobacteria</taxon>
        <taxon>sulfur-oxidizing symbionts</taxon>
    </lineage>
</organism>
<evidence type="ECO:0000256" key="1">
    <source>
        <dbReference type="ARBA" id="ARBA00004418"/>
    </source>
</evidence>
<dbReference type="OrthoDB" id="12976at2"/>
<dbReference type="InterPro" id="IPR033954">
    <property type="entry name" value="DiS-bond_Isoase_DsbC/G"/>
</dbReference>
<reference evidence="9 10" key="2">
    <citation type="journal article" date="2016" name="ISME J.">
        <title>Heterogeneous composition of key metabolic gene clusters in a vent mussel symbiont population.</title>
        <authorList>
            <person name="Ikuta T."/>
            <person name="Takaki Y."/>
            <person name="Nagai Y."/>
            <person name="Shimamura S."/>
            <person name="Tsuda M."/>
            <person name="Kawagucci S."/>
            <person name="Aoki Y."/>
            <person name="Inoue K."/>
            <person name="Teruya M."/>
            <person name="Satou K."/>
            <person name="Teruya K."/>
            <person name="Shimoji M."/>
            <person name="Tamotsu H."/>
            <person name="Hirano T."/>
            <person name="Maruyama T."/>
            <person name="Yoshida T."/>
        </authorList>
    </citation>
    <scope>NUCLEOTIDE SEQUENCE [LARGE SCALE GENOMIC DNA]</scope>
    <source>
        <strain evidence="9 10">Myojin Knoll</strain>
    </source>
</reference>
<dbReference type="SUPFAM" id="SSF52833">
    <property type="entry name" value="Thioredoxin-like"/>
    <property type="match status" value="1"/>
</dbReference>
<comment type="similarity">
    <text evidence="2 7">Belongs to the thioredoxin family. DsbC subfamily.</text>
</comment>
<evidence type="ECO:0000313" key="10">
    <source>
        <dbReference type="Proteomes" id="UP000067399"/>
    </source>
</evidence>
<keyword evidence="5" id="KW-1015">Disulfide bond</keyword>
<dbReference type="Pfam" id="PF10411">
    <property type="entry name" value="DsbC_N"/>
    <property type="match status" value="1"/>
</dbReference>